<feature type="binding site" evidence="7">
    <location>
        <begin position="163"/>
        <end position="166"/>
    </location>
    <ligand>
        <name>substrate</name>
    </ligand>
</feature>
<keyword evidence="5 7" id="KW-0460">Magnesium</keyword>
<evidence type="ECO:0000256" key="7">
    <source>
        <dbReference type="HAMAP-Rule" id="MF_01405"/>
    </source>
</evidence>
<name>A0ABQ1GCS7_9BACL</name>
<comment type="function">
    <text evidence="7">Pyrophosphatase that catalyzes the hydrolysis of nucleoside triphosphates to their monophosphate derivatives, with a high preference for the non-canonical purine nucleotides XTP (xanthosine triphosphate), dITP (deoxyinosine triphosphate) and ITP. Seems to function as a house-cleaning enzyme that removes non-canonical purine nucleotides from the nucleotide pool, thus preventing their incorporation into DNA/RNA and avoiding chromosomal lesions.</text>
</comment>
<keyword evidence="10" id="KW-1185">Reference proteome</keyword>
<comment type="catalytic activity">
    <reaction evidence="7">
        <text>XTP + H2O = XMP + diphosphate + H(+)</text>
        <dbReference type="Rhea" id="RHEA:28610"/>
        <dbReference type="ChEBI" id="CHEBI:15377"/>
        <dbReference type="ChEBI" id="CHEBI:15378"/>
        <dbReference type="ChEBI" id="CHEBI:33019"/>
        <dbReference type="ChEBI" id="CHEBI:57464"/>
        <dbReference type="ChEBI" id="CHEBI:61314"/>
        <dbReference type="EC" id="3.6.1.66"/>
    </reaction>
</comment>
<dbReference type="Gene3D" id="3.90.950.10">
    <property type="match status" value="1"/>
</dbReference>
<sequence length="215" mass="23453">MEEEKVPIEETEWVFATRNAHKVKELDTMFHSALGIHVVGLDHFEGLPEIVEDQDTFEGNAIKKAETIAAILGLPVAADDSGLCVDYLKGAPGVHSARYAGPGATDQANNEKLLQALNGVPKEQRGAAFVCVLALAIPGKDTRTVRGECRGRITEEPRGKYGFGYDPLFFLPEQGCTMGELPPEMKNRISHRSQATKRLLHLVKDQLAMGWTTGG</sequence>
<keyword evidence="4 7" id="KW-0378">Hydrolase</keyword>
<dbReference type="InterPro" id="IPR002637">
    <property type="entry name" value="RdgB/HAM1"/>
</dbReference>
<dbReference type="HAMAP" id="MF_01405">
    <property type="entry name" value="Non_canon_purine_NTPase"/>
    <property type="match status" value="1"/>
</dbReference>
<feature type="binding site" evidence="7">
    <location>
        <position position="81"/>
    </location>
    <ligand>
        <name>substrate</name>
    </ligand>
</feature>
<dbReference type="Proteomes" id="UP000617979">
    <property type="component" value="Unassembled WGS sequence"/>
</dbReference>
<dbReference type="Pfam" id="PF01725">
    <property type="entry name" value="Ham1p_like"/>
    <property type="match status" value="1"/>
</dbReference>
<feature type="active site" description="Proton acceptor" evidence="7">
    <location>
        <position position="80"/>
    </location>
</feature>
<feature type="binding site" evidence="7">
    <location>
        <begin position="191"/>
        <end position="192"/>
    </location>
    <ligand>
        <name>substrate</name>
    </ligand>
</feature>
<evidence type="ECO:0000313" key="10">
    <source>
        <dbReference type="Proteomes" id="UP000617979"/>
    </source>
</evidence>
<comment type="caution">
    <text evidence="9">The sequence shown here is derived from an EMBL/GenBank/DDBJ whole genome shotgun (WGS) entry which is preliminary data.</text>
</comment>
<comment type="caution">
    <text evidence="7">Lacks conserved residue(s) required for the propagation of feature annotation.</text>
</comment>
<evidence type="ECO:0000313" key="9">
    <source>
        <dbReference type="EMBL" id="GGA41202.1"/>
    </source>
</evidence>
<keyword evidence="3 7" id="KW-0547">Nucleotide-binding</keyword>
<dbReference type="SUPFAM" id="SSF52972">
    <property type="entry name" value="ITPase-like"/>
    <property type="match status" value="1"/>
</dbReference>
<evidence type="ECO:0000256" key="4">
    <source>
        <dbReference type="ARBA" id="ARBA00022801"/>
    </source>
</evidence>
<dbReference type="PANTHER" id="PTHR11067:SF9">
    <property type="entry name" value="INOSINE TRIPHOSPHATE PYROPHOSPHATASE"/>
    <property type="match status" value="1"/>
</dbReference>
<keyword evidence="2 7" id="KW-0479">Metal-binding</keyword>
<feature type="binding site" evidence="7">
    <location>
        <position position="80"/>
    </location>
    <ligand>
        <name>Mg(2+)</name>
        <dbReference type="ChEBI" id="CHEBI:18420"/>
    </ligand>
</feature>
<protein>
    <recommendedName>
        <fullName evidence="7">dITP/XTP pyrophosphatase</fullName>
        <ecNumber evidence="7">3.6.1.66</ecNumber>
    </recommendedName>
    <alternativeName>
        <fullName evidence="7">Non-canonical purine NTP pyrophosphatase</fullName>
    </alternativeName>
    <alternativeName>
        <fullName evidence="7">Non-standard purine NTP pyrophosphatase</fullName>
    </alternativeName>
    <alternativeName>
        <fullName evidence="7">Nucleoside-triphosphate diphosphatase</fullName>
    </alternativeName>
    <alternativeName>
        <fullName evidence="7">Nucleoside-triphosphate pyrophosphatase</fullName>
        <shortName evidence="7">NTPase</shortName>
    </alternativeName>
</protein>
<feature type="binding site" evidence="7">
    <location>
        <begin position="17"/>
        <end position="22"/>
    </location>
    <ligand>
        <name>substrate</name>
    </ligand>
</feature>
<organism evidence="9 10">
    <name type="scientific">Kroppenstedtia guangzhouensis</name>
    <dbReference type="NCBI Taxonomy" id="1274356"/>
    <lineage>
        <taxon>Bacteria</taxon>
        <taxon>Bacillati</taxon>
        <taxon>Bacillota</taxon>
        <taxon>Bacilli</taxon>
        <taxon>Bacillales</taxon>
        <taxon>Thermoactinomycetaceae</taxon>
        <taxon>Kroppenstedtia</taxon>
    </lineage>
</organism>
<dbReference type="EMBL" id="BMEX01000003">
    <property type="protein sequence ID" value="GGA41202.1"/>
    <property type="molecule type" value="Genomic_DNA"/>
</dbReference>
<dbReference type="CDD" id="cd00515">
    <property type="entry name" value="HAM1"/>
    <property type="match status" value="1"/>
</dbReference>
<accession>A0ABQ1GCS7</accession>
<comment type="catalytic activity">
    <reaction evidence="7">
        <text>ITP + H2O = IMP + diphosphate + H(+)</text>
        <dbReference type="Rhea" id="RHEA:29399"/>
        <dbReference type="ChEBI" id="CHEBI:15377"/>
        <dbReference type="ChEBI" id="CHEBI:15378"/>
        <dbReference type="ChEBI" id="CHEBI:33019"/>
        <dbReference type="ChEBI" id="CHEBI:58053"/>
        <dbReference type="ChEBI" id="CHEBI:61402"/>
        <dbReference type="EC" id="3.6.1.66"/>
    </reaction>
</comment>
<evidence type="ECO:0000256" key="1">
    <source>
        <dbReference type="ARBA" id="ARBA00008023"/>
    </source>
</evidence>
<keyword evidence="6 7" id="KW-0546">Nucleotide metabolism</keyword>
<dbReference type="PANTHER" id="PTHR11067">
    <property type="entry name" value="INOSINE TRIPHOSPHATE PYROPHOSPHATASE/HAM1 PROTEIN"/>
    <property type="match status" value="1"/>
</dbReference>
<dbReference type="RefSeq" id="WP_188431020.1">
    <property type="nucleotide sequence ID" value="NZ_BMEX01000003.1"/>
</dbReference>
<comment type="subunit">
    <text evidence="7">Homodimer.</text>
</comment>
<feature type="binding site" evidence="7">
    <location>
        <position position="186"/>
    </location>
    <ligand>
        <name>substrate</name>
    </ligand>
</feature>
<dbReference type="InterPro" id="IPR020922">
    <property type="entry name" value="dITP/XTP_pyrophosphatase"/>
</dbReference>
<proteinExistence type="inferred from homology"/>
<comment type="catalytic activity">
    <reaction evidence="7">
        <text>dITP + H2O = dIMP + diphosphate + H(+)</text>
        <dbReference type="Rhea" id="RHEA:28342"/>
        <dbReference type="ChEBI" id="CHEBI:15377"/>
        <dbReference type="ChEBI" id="CHEBI:15378"/>
        <dbReference type="ChEBI" id="CHEBI:33019"/>
        <dbReference type="ChEBI" id="CHEBI:61194"/>
        <dbReference type="ChEBI" id="CHEBI:61382"/>
        <dbReference type="EC" id="3.6.1.66"/>
    </reaction>
</comment>
<dbReference type="NCBIfam" id="NF011397">
    <property type="entry name" value="PRK14822.1"/>
    <property type="match status" value="1"/>
</dbReference>
<evidence type="ECO:0000256" key="6">
    <source>
        <dbReference type="ARBA" id="ARBA00023080"/>
    </source>
</evidence>
<dbReference type="NCBIfam" id="TIGR00042">
    <property type="entry name" value="RdgB/HAM1 family non-canonical purine NTP pyrophosphatase"/>
    <property type="match status" value="1"/>
</dbReference>
<comment type="cofactor">
    <cofactor evidence="7">
        <name>Mg(2+)</name>
        <dbReference type="ChEBI" id="CHEBI:18420"/>
    </cofactor>
    <text evidence="7">Binds 1 Mg(2+) ion per subunit.</text>
</comment>
<evidence type="ECO:0000256" key="2">
    <source>
        <dbReference type="ARBA" id="ARBA00022723"/>
    </source>
</evidence>
<dbReference type="EC" id="3.6.1.66" evidence="7"/>
<comment type="similarity">
    <text evidence="1 7 8">Belongs to the HAM1 NTPase family.</text>
</comment>
<reference evidence="10" key="1">
    <citation type="journal article" date="2019" name="Int. J. Syst. Evol. Microbiol.">
        <title>The Global Catalogue of Microorganisms (GCM) 10K type strain sequencing project: providing services to taxonomists for standard genome sequencing and annotation.</title>
        <authorList>
            <consortium name="The Broad Institute Genomics Platform"/>
            <consortium name="The Broad Institute Genome Sequencing Center for Infectious Disease"/>
            <person name="Wu L."/>
            <person name="Ma J."/>
        </authorList>
    </citation>
    <scope>NUCLEOTIDE SEQUENCE [LARGE SCALE GENOMIC DNA]</scope>
    <source>
        <strain evidence="10">CGMCC 1.12404</strain>
    </source>
</reference>
<evidence type="ECO:0000256" key="3">
    <source>
        <dbReference type="ARBA" id="ARBA00022741"/>
    </source>
</evidence>
<evidence type="ECO:0000256" key="8">
    <source>
        <dbReference type="RuleBase" id="RU003781"/>
    </source>
</evidence>
<dbReference type="InterPro" id="IPR029001">
    <property type="entry name" value="ITPase-like_fam"/>
</dbReference>
<evidence type="ECO:0000256" key="5">
    <source>
        <dbReference type="ARBA" id="ARBA00022842"/>
    </source>
</evidence>
<gene>
    <name evidence="9" type="ORF">GCM10007416_12740</name>
</gene>